<dbReference type="GO" id="GO:0004497">
    <property type="term" value="F:monooxygenase activity"/>
    <property type="evidence" value="ECO:0007669"/>
    <property type="project" value="InterPro"/>
</dbReference>
<dbReference type="SUPFAM" id="SSF48264">
    <property type="entry name" value="Cytochrome P450"/>
    <property type="match status" value="1"/>
</dbReference>
<dbReference type="GO" id="GO:0005506">
    <property type="term" value="F:iron ion binding"/>
    <property type="evidence" value="ECO:0007669"/>
    <property type="project" value="InterPro"/>
</dbReference>
<accession>A0A8S2AAX5</accession>
<gene>
    <name evidence="1" type="ORF">AARE701A_LOCUS11194</name>
</gene>
<dbReference type="InterPro" id="IPR036396">
    <property type="entry name" value="Cyt_P450_sf"/>
</dbReference>
<keyword evidence="2" id="KW-1185">Reference proteome</keyword>
<dbReference type="GO" id="GO:0016705">
    <property type="term" value="F:oxidoreductase activity, acting on paired donors, with incorporation or reduction of molecular oxygen"/>
    <property type="evidence" value="ECO:0007669"/>
    <property type="project" value="InterPro"/>
</dbReference>
<reference evidence="1" key="1">
    <citation type="submission" date="2021-01" db="EMBL/GenBank/DDBJ databases">
        <authorList>
            <person name="Bezrukov I."/>
        </authorList>
    </citation>
    <scope>NUCLEOTIDE SEQUENCE</scope>
</reference>
<organism evidence="1 2">
    <name type="scientific">Arabidopsis arenosa</name>
    <name type="common">Sand rock-cress</name>
    <name type="synonym">Cardaminopsis arenosa</name>
    <dbReference type="NCBI Taxonomy" id="38785"/>
    <lineage>
        <taxon>Eukaryota</taxon>
        <taxon>Viridiplantae</taxon>
        <taxon>Streptophyta</taxon>
        <taxon>Embryophyta</taxon>
        <taxon>Tracheophyta</taxon>
        <taxon>Spermatophyta</taxon>
        <taxon>Magnoliopsida</taxon>
        <taxon>eudicotyledons</taxon>
        <taxon>Gunneridae</taxon>
        <taxon>Pentapetalae</taxon>
        <taxon>rosids</taxon>
        <taxon>malvids</taxon>
        <taxon>Brassicales</taxon>
        <taxon>Brassicaceae</taxon>
        <taxon>Camelineae</taxon>
        <taxon>Arabidopsis</taxon>
    </lineage>
</organism>
<dbReference type="GO" id="GO:0051783">
    <property type="term" value="P:regulation of nuclear division"/>
    <property type="evidence" value="ECO:0007669"/>
    <property type="project" value="InterPro"/>
</dbReference>
<evidence type="ECO:0000313" key="2">
    <source>
        <dbReference type="Proteomes" id="UP000682877"/>
    </source>
</evidence>
<dbReference type="AlphaFoldDB" id="A0A8S2AAX5"/>
<dbReference type="PANTHER" id="PTHR35119">
    <property type="entry name" value="PROTEIN POLYCHOME"/>
    <property type="match status" value="1"/>
</dbReference>
<name>A0A8S2AAX5_ARAAE</name>
<dbReference type="InterPro" id="IPR034590">
    <property type="entry name" value="POLYCHOME/GIG1"/>
</dbReference>
<proteinExistence type="predicted"/>
<dbReference type="Gene3D" id="1.10.630.10">
    <property type="entry name" value="Cytochrome P450"/>
    <property type="match status" value="1"/>
</dbReference>
<protein>
    <submittedName>
        <fullName evidence="1">Uncharacterized protein</fullName>
    </submittedName>
</protein>
<evidence type="ECO:0000313" key="1">
    <source>
        <dbReference type="EMBL" id="CAE6044702.1"/>
    </source>
</evidence>
<dbReference type="GO" id="GO:0020037">
    <property type="term" value="F:heme binding"/>
    <property type="evidence" value="ECO:0007669"/>
    <property type="project" value="InterPro"/>
</dbReference>
<sequence length="388" mass="42905">MPEARDRIERPVDYPAAFLNRRSHGILLDEPATQHTLFGSPVQRVPSEATGIGSVGQGSMTGRGGLVRGNFGIRRTGGGRRGQIQFRSPQGRENMSLGVTRRGRARASNSVLPSWYPRTPLRDVSAVVRAIERRRARMGEGVGRDIETPTPQQLGVLDSLVPLSGAQLEHDYSMVTPGPSVGFKRPWPPSTAKVHQILLDITRENTGEEDALTPQKKLLNSIDKVEKVVMEEIQKMKSTPSAKRAEREKRLEKFADIREEEKLKLVESVAKCCREGLPCDLSSQFIKYTNNVICRMAMSTRCSGTDNEAEEIRKLVKTNLELAGKISVGDVLGPLKVLDFSGNGKKLEARFDWKSVDGQKVDLSQGSGFSAEMARPLVCNPVDHFKTF</sequence>
<dbReference type="Proteomes" id="UP000682877">
    <property type="component" value="Chromosome 4"/>
</dbReference>
<dbReference type="PANTHER" id="PTHR35119:SF1">
    <property type="entry name" value="PROTEIN POLYCHOME"/>
    <property type="match status" value="1"/>
</dbReference>
<dbReference type="GO" id="GO:0005634">
    <property type="term" value="C:nucleus"/>
    <property type="evidence" value="ECO:0007669"/>
    <property type="project" value="InterPro"/>
</dbReference>
<dbReference type="EMBL" id="LR999454">
    <property type="protein sequence ID" value="CAE6044702.1"/>
    <property type="molecule type" value="Genomic_DNA"/>
</dbReference>